<accession>A0A2U1FID5</accession>
<dbReference type="OrthoDB" id="3821551at2"/>
<sequence>MGIHPPKLETFDVAAGTNTDPKGFVRAVDLYREAPHGLYLSRPMPDHPTLTHLRSWLLPDLGLRVTDFTWLPGYERMQDHYLDIVDVSRDGEVWRTEDHYVDLVVHTGERTEVLDLDELAEAVAAGLLDPPRAERALTTSHRTLAGLAEHGHDLESWLATHGIALTWPV</sequence>
<reference evidence="2 3" key="1">
    <citation type="submission" date="2018-04" db="EMBL/GenBank/DDBJ databases">
        <title>Genomic Encyclopedia of Type Strains, Phase IV (KMG-IV): sequencing the most valuable type-strain genomes for metagenomic binning, comparative biology and taxonomic classification.</title>
        <authorList>
            <person name="Goeker M."/>
        </authorList>
    </citation>
    <scope>NUCLEOTIDE SEQUENCE [LARGE SCALE GENOMIC DNA]</scope>
    <source>
        <strain evidence="2 3">DSM 45771</strain>
    </source>
</reference>
<keyword evidence="3" id="KW-1185">Reference proteome</keyword>
<dbReference type="Proteomes" id="UP000245639">
    <property type="component" value="Unassembled WGS sequence"/>
</dbReference>
<name>A0A2U1FID5_9PSEU</name>
<organism evidence="2 3">
    <name type="scientific">Actinomycetospora cinnamomea</name>
    <dbReference type="NCBI Taxonomy" id="663609"/>
    <lineage>
        <taxon>Bacteria</taxon>
        <taxon>Bacillati</taxon>
        <taxon>Actinomycetota</taxon>
        <taxon>Actinomycetes</taxon>
        <taxon>Pseudonocardiales</taxon>
        <taxon>Pseudonocardiaceae</taxon>
        <taxon>Actinomycetospora</taxon>
    </lineage>
</organism>
<dbReference type="InterPro" id="IPR014465">
    <property type="entry name" value="UCP012622"/>
</dbReference>
<evidence type="ECO:0000259" key="1">
    <source>
        <dbReference type="Pfam" id="PF04167"/>
    </source>
</evidence>
<dbReference type="InterPro" id="IPR007295">
    <property type="entry name" value="DUF402"/>
</dbReference>
<evidence type="ECO:0000313" key="3">
    <source>
        <dbReference type="Proteomes" id="UP000245639"/>
    </source>
</evidence>
<feature type="domain" description="DUF402" evidence="1">
    <location>
        <begin position="26"/>
        <end position="152"/>
    </location>
</feature>
<dbReference type="Pfam" id="PF04167">
    <property type="entry name" value="DUF402"/>
    <property type="match status" value="1"/>
</dbReference>
<dbReference type="PIRSF" id="PIRSF012622">
    <property type="entry name" value="UCP012622"/>
    <property type="match status" value="1"/>
</dbReference>
<comment type="caution">
    <text evidence="2">The sequence shown here is derived from an EMBL/GenBank/DDBJ whole genome shotgun (WGS) entry which is preliminary data.</text>
</comment>
<dbReference type="Gene3D" id="2.40.380.10">
    <property type="entry name" value="FomD-like"/>
    <property type="match status" value="1"/>
</dbReference>
<dbReference type="InterPro" id="IPR035930">
    <property type="entry name" value="FomD-like_sf"/>
</dbReference>
<dbReference type="AlphaFoldDB" id="A0A2U1FID5"/>
<proteinExistence type="predicted"/>
<dbReference type="EMBL" id="QEKW01000003">
    <property type="protein sequence ID" value="PVZ11946.1"/>
    <property type="molecule type" value="Genomic_DNA"/>
</dbReference>
<protein>
    <recommendedName>
        <fullName evidence="1">DUF402 domain-containing protein</fullName>
    </recommendedName>
</protein>
<dbReference type="RefSeq" id="WP_116707627.1">
    <property type="nucleotide sequence ID" value="NZ_QEKW01000003.1"/>
</dbReference>
<gene>
    <name evidence="2" type="ORF">C8D89_103276</name>
</gene>
<dbReference type="SUPFAM" id="SSF159234">
    <property type="entry name" value="FomD-like"/>
    <property type="match status" value="1"/>
</dbReference>
<evidence type="ECO:0000313" key="2">
    <source>
        <dbReference type="EMBL" id="PVZ11946.1"/>
    </source>
</evidence>